<evidence type="ECO:0000256" key="8">
    <source>
        <dbReference type="SAM" id="SignalP"/>
    </source>
</evidence>
<evidence type="ECO:0000313" key="9">
    <source>
        <dbReference type="EMBL" id="CAL1606715.1"/>
    </source>
</evidence>
<comment type="similarity">
    <text evidence="2 7">Belongs to the NKAIN family.</text>
</comment>
<accession>A0AAV2M0D2</accession>
<dbReference type="Proteomes" id="UP001497482">
    <property type="component" value="Chromosome 5"/>
</dbReference>
<feature type="transmembrane region" description="Helical" evidence="7">
    <location>
        <begin position="37"/>
        <end position="55"/>
    </location>
</feature>
<feature type="transmembrane region" description="Helical" evidence="7">
    <location>
        <begin position="62"/>
        <end position="86"/>
    </location>
</feature>
<name>A0AAV2M0D2_KNICA</name>
<keyword evidence="6 7" id="KW-0472">Membrane</keyword>
<sequence length="182" mass="21120">MGCCSPRCMLIALCCLQLVTAMERQVLDYLGYQWAPIMVNFFQIVMVILGLFGAIQYRSRYVVMYLLWTLLWLGWNVFVCCLYLDLGGLSKESEVLTLGLSSHRSWWAENTPGCESESQLVSSSWSQQQDPELMVLLCWFQYQHIEILHCCLQLLVSLLGFVYACYVVHIFADDNDTYFKYL</sequence>
<evidence type="ECO:0000256" key="5">
    <source>
        <dbReference type="ARBA" id="ARBA00022989"/>
    </source>
</evidence>
<keyword evidence="10" id="KW-1185">Reference proteome</keyword>
<evidence type="ECO:0000313" key="10">
    <source>
        <dbReference type="Proteomes" id="UP001497482"/>
    </source>
</evidence>
<dbReference type="PANTHER" id="PTHR13084">
    <property type="entry name" value="T-CELL LYMPHOMA BREAKPOINT-ASSOCIATED TARGET 1-RELATED"/>
    <property type="match status" value="1"/>
</dbReference>
<evidence type="ECO:0000256" key="6">
    <source>
        <dbReference type="ARBA" id="ARBA00023136"/>
    </source>
</evidence>
<feature type="transmembrane region" description="Helical" evidence="7">
    <location>
        <begin position="152"/>
        <end position="172"/>
    </location>
</feature>
<keyword evidence="3 7" id="KW-1003">Cell membrane</keyword>
<evidence type="ECO:0000256" key="3">
    <source>
        <dbReference type="ARBA" id="ARBA00022475"/>
    </source>
</evidence>
<dbReference type="EMBL" id="OZ035827">
    <property type="protein sequence ID" value="CAL1606715.1"/>
    <property type="molecule type" value="Genomic_DNA"/>
</dbReference>
<evidence type="ECO:0000256" key="2">
    <source>
        <dbReference type="ARBA" id="ARBA00006364"/>
    </source>
</evidence>
<keyword evidence="8" id="KW-0732">Signal</keyword>
<dbReference type="InterPro" id="IPR008516">
    <property type="entry name" value="Na/K-Atpase_Interacting"/>
</dbReference>
<dbReference type="GO" id="GO:0002028">
    <property type="term" value="P:regulation of sodium ion transport"/>
    <property type="evidence" value="ECO:0007669"/>
    <property type="project" value="UniProtKB-UniRule"/>
</dbReference>
<dbReference type="GO" id="GO:0005886">
    <property type="term" value="C:plasma membrane"/>
    <property type="evidence" value="ECO:0007669"/>
    <property type="project" value="UniProtKB-SubCell"/>
</dbReference>
<proteinExistence type="inferred from homology"/>
<evidence type="ECO:0000256" key="7">
    <source>
        <dbReference type="RuleBase" id="RU368041"/>
    </source>
</evidence>
<feature type="signal peptide" evidence="8">
    <location>
        <begin position="1"/>
        <end position="21"/>
    </location>
</feature>
<comment type="subcellular location">
    <subcellularLocation>
        <location evidence="1 7">Cell membrane</location>
        <topology evidence="1 7">Multi-pass membrane protein</topology>
    </subcellularLocation>
</comment>
<feature type="chain" id="PRO_5043909584" description="Sodium/potassium-transporting ATPase subunit beta-1-interacting protein" evidence="8">
    <location>
        <begin position="22"/>
        <end position="182"/>
    </location>
</feature>
<evidence type="ECO:0000256" key="1">
    <source>
        <dbReference type="ARBA" id="ARBA00004651"/>
    </source>
</evidence>
<organism evidence="9 10">
    <name type="scientific">Knipowitschia caucasica</name>
    <name type="common">Caucasian dwarf goby</name>
    <name type="synonym">Pomatoschistus caucasicus</name>
    <dbReference type="NCBI Taxonomy" id="637954"/>
    <lineage>
        <taxon>Eukaryota</taxon>
        <taxon>Metazoa</taxon>
        <taxon>Chordata</taxon>
        <taxon>Craniata</taxon>
        <taxon>Vertebrata</taxon>
        <taxon>Euteleostomi</taxon>
        <taxon>Actinopterygii</taxon>
        <taxon>Neopterygii</taxon>
        <taxon>Teleostei</taxon>
        <taxon>Neoteleostei</taxon>
        <taxon>Acanthomorphata</taxon>
        <taxon>Gobiaria</taxon>
        <taxon>Gobiiformes</taxon>
        <taxon>Gobioidei</taxon>
        <taxon>Gobiidae</taxon>
        <taxon>Gobiinae</taxon>
        <taxon>Knipowitschia</taxon>
    </lineage>
</organism>
<reference evidence="9 10" key="1">
    <citation type="submission" date="2024-04" db="EMBL/GenBank/DDBJ databases">
        <authorList>
            <person name="Waldvogel A.-M."/>
            <person name="Schoenle A."/>
        </authorList>
    </citation>
    <scope>NUCLEOTIDE SEQUENCE [LARGE SCALE GENOMIC DNA]</scope>
</reference>
<dbReference type="AlphaFoldDB" id="A0AAV2M0D2"/>
<dbReference type="PANTHER" id="PTHR13084:SF7">
    <property type="entry name" value="SODIUM_POTASSIUM-TRANSPORTING ATPASE SUBUNIT BETA-1-INTERACTING PROTEIN"/>
    <property type="match status" value="1"/>
</dbReference>
<gene>
    <name evidence="9" type="ORF">KC01_LOCUS33836</name>
</gene>
<keyword evidence="5 7" id="KW-1133">Transmembrane helix</keyword>
<evidence type="ECO:0000256" key="4">
    <source>
        <dbReference type="ARBA" id="ARBA00022692"/>
    </source>
</evidence>
<keyword evidence="4 7" id="KW-0812">Transmembrane</keyword>
<protein>
    <recommendedName>
        <fullName evidence="7">Sodium/potassium-transporting ATPase subunit beta-1-interacting protein</fullName>
        <shortName evidence="7">Na(+)/K(+)-transporting ATPase subunit beta-1-interacting protein</shortName>
    </recommendedName>
</protein>
<dbReference type="Pfam" id="PF05640">
    <property type="entry name" value="NKAIN"/>
    <property type="match status" value="1"/>
</dbReference>